<keyword evidence="2" id="KW-1185">Reference proteome</keyword>
<gene>
    <name evidence="1" type="ORF">HNQ59_000247</name>
</gene>
<accession>A0A840MHI5</accession>
<protein>
    <recommendedName>
        <fullName evidence="3">Nucleotidyltransferase family protein</fullName>
    </recommendedName>
</protein>
<proteinExistence type="predicted"/>
<dbReference type="PANTHER" id="PTHR39166:SF1">
    <property type="entry name" value="BLL1166 PROTEIN"/>
    <property type="match status" value="1"/>
</dbReference>
<evidence type="ECO:0000313" key="2">
    <source>
        <dbReference type="Proteomes" id="UP000575898"/>
    </source>
</evidence>
<name>A0A840MHI5_9PROT</name>
<evidence type="ECO:0008006" key="3">
    <source>
        <dbReference type="Google" id="ProtNLM"/>
    </source>
</evidence>
<evidence type="ECO:0000313" key="1">
    <source>
        <dbReference type="EMBL" id="MBB5016985.1"/>
    </source>
</evidence>
<organism evidence="1 2">
    <name type="scientific">Chitinivorax tropicus</name>
    <dbReference type="NCBI Taxonomy" id="714531"/>
    <lineage>
        <taxon>Bacteria</taxon>
        <taxon>Pseudomonadati</taxon>
        <taxon>Pseudomonadota</taxon>
        <taxon>Betaproteobacteria</taxon>
        <taxon>Chitinivorax</taxon>
    </lineage>
</organism>
<dbReference type="InterPro" id="IPR009267">
    <property type="entry name" value="NTP_transf_6"/>
</dbReference>
<sequence length="168" mass="19377">MLAWLAQAARLDLPDWYLAAGCIRNQLWDHWHGYTTPSGEQDIDLIYHDPQASPEQDQVLSKTLSTQTGNQWEVVNQAYVHRWYRDQHGQPIAAHNSCIEAMASWPETATCIGLRFDLHGWAVASPLGLDDLFGMIWRRNPGFSDLATYQHRQITKQVARRWPKVRII</sequence>
<dbReference type="Proteomes" id="UP000575898">
    <property type="component" value="Unassembled WGS sequence"/>
</dbReference>
<dbReference type="Pfam" id="PF06042">
    <property type="entry name" value="NTP_transf_6"/>
    <property type="match status" value="1"/>
</dbReference>
<dbReference type="AlphaFoldDB" id="A0A840MHI5"/>
<reference evidence="1 2" key="1">
    <citation type="submission" date="2020-08" db="EMBL/GenBank/DDBJ databases">
        <title>Genomic Encyclopedia of Type Strains, Phase IV (KMG-IV): sequencing the most valuable type-strain genomes for metagenomic binning, comparative biology and taxonomic classification.</title>
        <authorList>
            <person name="Goeker M."/>
        </authorList>
    </citation>
    <scope>NUCLEOTIDE SEQUENCE [LARGE SCALE GENOMIC DNA]</scope>
    <source>
        <strain evidence="1 2">DSM 27165</strain>
    </source>
</reference>
<dbReference type="PANTHER" id="PTHR39166">
    <property type="entry name" value="BLL1166 PROTEIN"/>
    <property type="match status" value="1"/>
</dbReference>
<comment type="caution">
    <text evidence="1">The sequence shown here is derived from an EMBL/GenBank/DDBJ whole genome shotgun (WGS) entry which is preliminary data.</text>
</comment>
<dbReference type="RefSeq" id="WP_184034037.1">
    <property type="nucleotide sequence ID" value="NZ_JACHHY010000001.1"/>
</dbReference>
<dbReference type="EMBL" id="JACHHY010000001">
    <property type="protein sequence ID" value="MBB5016985.1"/>
    <property type="molecule type" value="Genomic_DNA"/>
</dbReference>